<dbReference type="EMBL" id="JAERQG010000001">
    <property type="protein sequence ID" value="MBL0764747.1"/>
    <property type="molecule type" value="Genomic_DNA"/>
</dbReference>
<evidence type="ECO:0000313" key="3">
    <source>
        <dbReference type="Proteomes" id="UP000642920"/>
    </source>
</evidence>
<gene>
    <name evidence="2" type="ORF">JKP34_05760</name>
</gene>
<evidence type="ECO:0000256" key="1">
    <source>
        <dbReference type="SAM" id="SignalP"/>
    </source>
</evidence>
<dbReference type="Proteomes" id="UP000642920">
    <property type="component" value="Unassembled WGS sequence"/>
</dbReference>
<name>A0A937DE01_9BACT</name>
<accession>A0A937DE01</accession>
<keyword evidence="2" id="KW-0121">Carboxypeptidase</keyword>
<keyword evidence="1" id="KW-0732">Signal</keyword>
<dbReference type="Pfam" id="PF13715">
    <property type="entry name" value="CarbopepD_reg_2"/>
    <property type="match status" value="1"/>
</dbReference>
<sequence>MKNHLLLILFFSCSINLSAQFIKGKVSTEEGEALVGATVYIDGTTIGDATNTEGEFSFEYKNNLNALMVISFLGYKKAYIEQPRADTNYNIILKEDVSVMNEVVVFNNPFTREQMMKAFKEQFIGDKSLQKKCVILNEEDIRFKYNPRTLSFSATASKPLHIMNNYLGYEVNYDLVQFQSIYYSFTLNVNEIRSNTYSGTAQFIEKESNKKLLKRRNKAFENSTISFFRALKANKLKENGYQLYFKSFPVEPERFLSLENANQMTSVTVEQQERGFNPKNFVARLSILYNKKEQSAVSFYTNNFLIDTNGIHTNFNEILFSGTIANKKMALMLPANYQPNP</sequence>
<keyword evidence="2" id="KW-0378">Hydrolase</keyword>
<dbReference type="SUPFAM" id="SSF49464">
    <property type="entry name" value="Carboxypeptidase regulatory domain-like"/>
    <property type="match status" value="1"/>
</dbReference>
<feature type="signal peptide" evidence="1">
    <location>
        <begin position="1"/>
        <end position="19"/>
    </location>
</feature>
<keyword evidence="3" id="KW-1185">Reference proteome</keyword>
<feature type="chain" id="PRO_5037267675" evidence="1">
    <location>
        <begin position="20"/>
        <end position="341"/>
    </location>
</feature>
<comment type="caution">
    <text evidence="2">The sequence shown here is derived from an EMBL/GenBank/DDBJ whole genome shotgun (WGS) entry which is preliminary data.</text>
</comment>
<evidence type="ECO:0000313" key="2">
    <source>
        <dbReference type="EMBL" id="MBL0764747.1"/>
    </source>
</evidence>
<reference evidence="2" key="1">
    <citation type="submission" date="2021-01" db="EMBL/GenBank/DDBJ databases">
        <title>Marivirga sp. nov., isolated from intertidal surface sediments.</title>
        <authorList>
            <person name="Zhang M."/>
        </authorList>
    </citation>
    <scope>NUCLEOTIDE SEQUENCE</scope>
    <source>
        <strain evidence="2">SM1354</strain>
    </source>
</reference>
<organism evidence="2 3">
    <name type="scientific">Marivirga atlantica</name>
    <dbReference type="NCBI Taxonomy" id="1548457"/>
    <lineage>
        <taxon>Bacteria</taxon>
        <taxon>Pseudomonadati</taxon>
        <taxon>Bacteroidota</taxon>
        <taxon>Cytophagia</taxon>
        <taxon>Cytophagales</taxon>
        <taxon>Marivirgaceae</taxon>
        <taxon>Marivirga</taxon>
    </lineage>
</organism>
<keyword evidence="2" id="KW-0645">Protease</keyword>
<proteinExistence type="predicted"/>
<protein>
    <submittedName>
        <fullName evidence="2">Carboxypeptidase-like regulatory domain-containing protein</fullName>
    </submittedName>
</protein>
<dbReference type="InterPro" id="IPR008969">
    <property type="entry name" value="CarboxyPept-like_regulatory"/>
</dbReference>
<dbReference type="RefSeq" id="WP_201918607.1">
    <property type="nucleotide sequence ID" value="NZ_JAERQG010000001.1"/>
</dbReference>
<dbReference type="GO" id="GO:0004180">
    <property type="term" value="F:carboxypeptidase activity"/>
    <property type="evidence" value="ECO:0007669"/>
    <property type="project" value="UniProtKB-KW"/>
</dbReference>
<dbReference type="AlphaFoldDB" id="A0A937DE01"/>